<sequence>PKFKTSRLWIDAICINQSDLLERNHQVAQMRDVYTKAESVIAWLGLTQGHEELAFLLTRHPGLIGVKKIRIKLLNLLNKPYLCG</sequence>
<keyword evidence="3" id="KW-1185">Reference proteome</keyword>
<dbReference type="Proteomes" id="UP000799424">
    <property type="component" value="Unassembled WGS sequence"/>
</dbReference>
<organism evidence="2 3">
    <name type="scientific">Ophiobolus disseminans</name>
    <dbReference type="NCBI Taxonomy" id="1469910"/>
    <lineage>
        <taxon>Eukaryota</taxon>
        <taxon>Fungi</taxon>
        <taxon>Dikarya</taxon>
        <taxon>Ascomycota</taxon>
        <taxon>Pezizomycotina</taxon>
        <taxon>Dothideomycetes</taxon>
        <taxon>Pleosporomycetidae</taxon>
        <taxon>Pleosporales</taxon>
        <taxon>Pleosporineae</taxon>
        <taxon>Phaeosphaeriaceae</taxon>
        <taxon>Ophiobolus</taxon>
    </lineage>
</organism>
<evidence type="ECO:0000259" key="1">
    <source>
        <dbReference type="Pfam" id="PF06985"/>
    </source>
</evidence>
<evidence type="ECO:0000313" key="3">
    <source>
        <dbReference type="Proteomes" id="UP000799424"/>
    </source>
</evidence>
<dbReference type="InterPro" id="IPR010730">
    <property type="entry name" value="HET"/>
</dbReference>
<dbReference type="OrthoDB" id="5386682at2759"/>
<reference evidence="2" key="1">
    <citation type="journal article" date="2020" name="Stud. Mycol.">
        <title>101 Dothideomycetes genomes: a test case for predicting lifestyles and emergence of pathogens.</title>
        <authorList>
            <person name="Haridas S."/>
            <person name="Albert R."/>
            <person name="Binder M."/>
            <person name="Bloem J."/>
            <person name="Labutti K."/>
            <person name="Salamov A."/>
            <person name="Andreopoulos B."/>
            <person name="Baker S."/>
            <person name="Barry K."/>
            <person name="Bills G."/>
            <person name="Bluhm B."/>
            <person name="Cannon C."/>
            <person name="Castanera R."/>
            <person name="Culley D."/>
            <person name="Daum C."/>
            <person name="Ezra D."/>
            <person name="Gonzalez J."/>
            <person name="Henrissat B."/>
            <person name="Kuo A."/>
            <person name="Liang C."/>
            <person name="Lipzen A."/>
            <person name="Lutzoni F."/>
            <person name="Magnuson J."/>
            <person name="Mondo S."/>
            <person name="Nolan M."/>
            <person name="Ohm R."/>
            <person name="Pangilinan J."/>
            <person name="Park H.-J."/>
            <person name="Ramirez L."/>
            <person name="Alfaro M."/>
            <person name="Sun H."/>
            <person name="Tritt A."/>
            <person name="Yoshinaga Y."/>
            <person name="Zwiers L.-H."/>
            <person name="Turgeon B."/>
            <person name="Goodwin S."/>
            <person name="Spatafora J."/>
            <person name="Crous P."/>
            <person name="Grigoriev I."/>
        </authorList>
    </citation>
    <scope>NUCLEOTIDE SEQUENCE</scope>
    <source>
        <strain evidence="2">CBS 113818</strain>
    </source>
</reference>
<dbReference type="EMBL" id="MU006219">
    <property type="protein sequence ID" value="KAF2830838.1"/>
    <property type="molecule type" value="Genomic_DNA"/>
</dbReference>
<name>A0A6A7ADP1_9PLEO</name>
<accession>A0A6A7ADP1</accession>
<feature type="domain" description="Heterokaryon incompatibility" evidence="1">
    <location>
        <begin position="5"/>
        <end position="51"/>
    </location>
</feature>
<feature type="non-terminal residue" evidence="2">
    <location>
        <position position="1"/>
    </location>
</feature>
<dbReference type="PANTHER" id="PTHR24148:SF64">
    <property type="entry name" value="HETEROKARYON INCOMPATIBILITY DOMAIN-CONTAINING PROTEIN"/>
    <property type="match status" value="1"/>
</dbReference>
<dbReference type="Pfam" id="PF06985">
    <property type="entry name" value="HET"/>
    <property type="match status" value="1"/>
</dbReference>
<gene>
    <name evidence="2" type="ORF">CC86DRAFT_283736</name>
</gene>
<evidence type="ECO:0000313" key="2">
    <source>
        <dbReference type="EMBL" id="KAF2830838.1"/>
    </source>
</evidence>
<dbReference type="PANTHER" id="PTHR24148">
    <property type="entry name" value="ANKYRIN REPEAT DOMAIN-CONTAINING PROTEIN 39 HOMOLOG-RELATED"/>
    <property type="match status" value="1"/>
</dbReference>
<proteinExistence type="predicted"/>
<dbReference type="InterPro" id="IPR052895">
    <property type="entry name" value="HetReg/Transcr_Mod"/>
</dbReference>
<protein>
    <submittedName>
        <fullName evidence="2">HET-domain-containing protein</fullName>
    </submittedName>
</protein>
<dbReference type="AlphaFoldDB" id="A0A6A7ADP1"/>